<dbReference type="AlphaFoldDB" id="A0A7Y9XV42"/>
<proteinExistence type="inferred from homology"/>
<keyword evidence="4" id="KW-1185">Reference proteome</keyword>
<keyword evidence="3" id="KW-0012">Acyltransferase</keyword>
<dbReference type="PRINTS" id="PR01543">
    <property type="entry name" value="ANATRNSFRASE"/>
</dbReference>
<keyword evidence="3" id="KW-0808">Transferase</keyword>
<organism evidence="3 4">
    <name type="scientific">Novosphingobium marinum</name>
    <dbReference type="NCBI Taxonomy" id="1514948"/>
    <lineage>
        <taxon>Bacteria</taxon>
        <taxon>Pseudomonadati</taxon>
        <taxon>Pseudomonadota</taxon>
        <taxon>Alphaproteobacteria</taxon>
        <taxon>Sphingomonadales</taxon>
        <taxon>Sphingomonadaceae</taxon>
        <taxon>Novosphingobium</taxon>
    </lineage>
</organism>
<protein>
    <submittedName>
        <fullName evidence="3">N-hydroxyarylamine O-acetyltransferase</fullName>
        <ecNumber evidence="3">2.3.1.118</ecNumber>
    </submittedName>
</protein>
<accession>A0A7Y9XV42</accession>
<dbReference type="RefSeq" id="WP_179405905.1">
    <property type="nucleotide sequence ID" value="NZ_BMGF01000001.1"/>
</dbReference>
<name>A0A7Y9XV42_9SPHN</name>
<dbReference type="InterPro" id="IPR038765">
    <property type="entry name" value="Papain-like_cys_pep_sf"/>
</dbReference>
<comment type="caution">
    <text evidence="3">The sequence shown here is derived from an EMBL/GenBank/DDBJ whole genome shotgun (WGS) entry which is preliminary data.</text>
</comment>
<dbReference type="SUPFAM" id="SSF54001">
    <property type="entry name" value="Cysteine proteinases"/>
    <property type="match status" value="1"/>
</dbReference>
<evidence type="ECO:0000313" key="4">
    <source>
        <dbReference type="Proteomes" id="UP000522081"/>
    </source>
</evidence>
<dbReference type="Gene3D" id="2.40.128.150">
    <property type="entry name" value="Cysteine proteinases"/>
    <property type="match status" value="1"/>
</dbReference>
<sequence length="284" mass="30873">MTDDRLKAYLARIGMSSPPRPDAEGLAQIQAAQRRAIAFENLDIMLGRGIAVGSDAVFEKIVASRRGGYCFEQNRLFADMLEATGFAVRPLLARVRMGLAAGFTPPRTHTLLLVDLGGVRWIADAGFGGSYLPPLPLRDGAHAETGDGARHRLRAVGMPGTLEGEWMLERSGNPQATDGRAADTGDWQQQYSFDLSLVAPDDLEQCNHWTSTRAETRFTTLHIASIALPDGFASMVDRELTVHRGGETTKRSIADPSDYAETLDEVFNIALDDEDIAALPLFTG</sequence>
<evidence type="ECO:0000256" key="1">
    <source>
        <dbReference type="ARBA" id="ARBA00006547"/>
    </source>
</evidence>
<dbReference type="Pfam" id="PF00797">
    <property type="entry name" value="Acetyltransf_2"/>
    <property type="match status" value="1"/>
</dbReference>
<reference evidence="3 4" key="1">
    <citation type="submission" date="2020-07" db="EMBL/GenBank/DDBJ databases">
        <title>Genomic Encyclopedia of Type Strains, Phase IV (KMG-IV): sequencing the most valuable type-strain genomes for metagenomic binning, comparative biology and taxonomic classification.</title>
        <authorList>
            <person name="Goeker M."/>
        </authorList>
    </citation>
    <scope>NUCLEOTIDE SEQUENCE [LARGE SCALE GENOMIC DNA]</scope>
    <source>
        <strain evidence="3 4">DSM 29043</strain>
    </source>
</reference>
<evidence type="ECO:0000313" key="3">
    <source>
        <dbReference type="EMBL" id="NYH93945.1"/>
    </source>
</evidence>
<comment type="similarity">
    <text evidence="1 2">Belongs to the arylamine N-acetyltransferase family.</text>
</comment>
<dbReference type="EC" id="2.3.1.118" evidence="3"/>
<dbReference type="GO" id="GO:0046990">
    <property type="term" value="F:N-hydroxyarylamine O-acetyltransferase activity"/>
    <property type="evidence" value="ECO:0007669"/>
    <property type="project" value="UniProtKB-EC"/>
</dbReference>
<dbReference type="PANTHER" id="PTHR11786:SF0">
    <property type="entry name" value="ARYLAMINE N-ACETYLTRANSFERASE 4-RELATED"/>
    <property type="match status" value="1"/>
</dbReference>
<dbReference type="Proteomes" id="UP000522081">
    <property type="component" value="Unassembled WGS sequence"/>
</dbReference>
<dbReference type="Gene3D" id="3.30.2140.10">
    <property type="entry name" value="Arylamine N-acetyltransferase"/>
    <property type="match status" value="1"/>
</dbReference>
<evidence type="ECO:0000256" key="2">
    <source>
        <dbReference type="RuleBase" id="RU003452"/>
    </source>
</evidence>
<dbReference type="PANTHER" id="PTHR11786">
    <property type="entry name" value="N-HYDROXYARYLAMINE O-ACETYLTRANSFERASE"/>
    <property type="match status" value="1"/>
</dbReference>
<dbReference type="InterPro" id="IPR001447">
    <property type="entry name" value="Arylamine_N-AcTrfase"/>
</dbReference>
<gene>
    <name evidence="3" type="ORF">FHS75_000250</name>
</gene>
<dbReference type="EMBL" id="JACBZF010000001">
    <property type="protein sequence ID" value="NYH93945.1"/>
    <property type="molecule type" value="Genomic_DNA"/>
</dbReference>